<evidence type="ECO:0000256" key="1">
    <source>
        <dbReference type="SAM" id="Phobius"/>
    </source>
</evidence>
<keyword evidence="3" id="KW-1185">Reference proteome</keyword>
<dbReference type="EnsemblMetazoa" id="GAUT029811-RA">
    <property type="protein sequence ID" value="GAUT029811-PA"/>
    <property type="gene ID" value="GAUT029811"/>
</dbReference>
<keyword evidence="1" id="KW-0812">Transmembrane</keyword>
<proteinExistence type="predicted"/>
<keyword evidence="1" id="KW-0472">Membrane</keyword>
<dbReference type="VEuPathDB" id="VectorBase:GAUT029811"/>
<accession>A0A1A9V940</accession>
<dbReference type="Proteomes" id="UP000078200">
    <property type="component" value="Unassembled WGS sequence"/>
</dbReference>
<evidence type="ECO:0000313" key="2">
    <source>
        <dbReference type="EnsemblMetazoa" id="GAUT029811-PA"/>
    </source>
</evidence>
<dbReference type="AlphaFoldDB" id="A0A1A9V940"/>
<evidence type="ECO:0000313" key="3">
    <source>
        <dbReference type="Proteomes" id="UP000078200"/>
    </source>
</evidence>
<reference evidence="2" key="1">
    <citation type="submission" date="2020-05" db="UniProtKB">
        <authorList>
            <consortium name="EnsemblMetazoa"/>
        </authorList>
    </citation>
    <scope>IDENTIFICATION</scope>
    <source>
        <strain evidence="2">TTRI</strain>
    </source>
</reference>
<evidence type="ECO:0008006" key="4">
    <source>
        <dbReference type="Google" id="ProtNLM"/>
    </source>
</evidence>
<organism evidence="2 3">
    <name type="scientific">Glossina austeni</name>
    <name type="common">Savannah tsetse fly</name>
    <dbReference type="NCBI Taxonomy" id="7395"/>
    <lineage>
        <taxon>Eukaryota</taxon>
        <taxon>Metazoa</taxon>
        <taxon>Ecdysozoa</taxon>
        <taxon>Arthropoda</taxon>
        <taxon>Hexapoda</taxon>
        <taxon>Insecta</taxon>
        <taxon>Pterygota</taxon>
        <taxon>Neoptera</taxon>
        <taxon>Endopterygota</taxon>
        <taxon>Diptera</taxon>
        <taxon>Brachycera</taxon>
        <taxon>Muscomorpha</taxon>
        <taxon>Hippoboscoidea</taxon>
        <taxon>Glossinidae</taxon>
        <taxon>Glossina</taxon>
    </lineage>
</organism>
<keyword evidence="1" id="KW-1133">Transmembrane helix</keyword>
<name>A0A1A9V940_GLOAU</name>
<feature type="transmembrane region" description="Helical" evidence="1">
    <location>
        <begin position="20"/>
        <end position="47"/>
    </location>
</feature>
<protein>
    <recommendedName>
        <fullName evidence="4">EB domain-containing protein</fullName>
    </recommendedName>
</protein>
<sequence length="274" mass="29371">MKLNGALEPHQGASVQRSSTGVVAIAIIILWPFISTFDVSAKVIKVMRASRGLNSLRSGNISPRSDKMLALCLLYAAALTLPQVVLANDDDHFFGVNSFSMAPEATTTEFDYASRGQKKFGDKCENTLECGFPGSICDPKKKSCQCTEDLPVTNHYDKCGKGRMIRSKSNTRSSDSRVSDTSNCSRLIEHSHATNMHQTSHATNLTHVIHPHNSATVSPLSTHNVVATGNAGTVPTTTTTTTTYVSQIPLAGTTACSTPLSTPPPSVTNKTNKF</sequence>